<evidence type="ECO:0000313" key="4">
    <source>
        <dbReference type="EMBL" id="HIV29151.1"/>
    </source>
</evidence>
<evidence type="ECO:0000313" key="5">
    <source>
        <dbReference type="Proteomes" id="UP000886884"/>
    </source>
</evidence>
<dbReference type="Proteomes" id="UP000886884">
    <property type="component" value="Unassembled WGS sequence"/>
</dbReference>
<dbReference type="InterPro" id="IPR005225">
    <property type="entry name" value="Small_GTP-bd"/>
</dbReference>
<dbReference type="SUPFAM" id="SSF54980">
    <property type="entry name" value="EF-G C-terminal domain-like"/>
    <property type="match status" value="2"/>
</dbReference>
<accession>A0A9D1PAL2</accession>
<dbReference type="SMART" id="SM00889">
    <property type="entry name" value="EFG_IV"/>
    <property type="match status" value="1"/>
</dbReference>
<dbReference type="EMBL" id="DVOT01000256">
    <property type="protein sequence ID" value="HIV29151.1"/>
    <property type="molecule type" value="Genomic_DNA"/>
</dbReference>
<dbReference type="InterPro" id="IPR027417">
    <property type="entry name" value="P-loop_NTPase"/>
</dbReference>
<dbReference type="PRINTS" id="PR00315">
    <property type="entry name" value="ELONGATNFCT"/>
</dbReference>
<dbReference type="Pfam" id="PF00009">
    <property type="entry name" value="GTP_EFTU"/>
    <property type="match status" value="1"/>
</dbReference>
<dbReference type="InterPro" id="IPR000640">
    <property type="entry name" value="EFG_V-like"/>
</dbReference>
<dbReference type="Gene3D" id="3.30.70.240">
    <property type="match status" value="1"/>
</dbReference>
<dbReference type="NCBIfam" id="NF009379">
    <property type="entry name" value="PRK12740.1-3"/>
    <property type="match status" value="1"/>
</dbReference>
<dbReference type="GO" id="GO:0032790">
    <property type="term" value="P:ribosome disassembly"/>
    <property type="evidence" value="ECO:0007669"/>
    <property type="project" value="TreeGrafter"/>
</dbReference>
<dbReference type="SMART" id="SM00838">
    <property type="entry name" value="EFG_C"/>
    <property type="match status" value="1"/>
</dbReference>
<keyword evidence="1" id="KW-0547">Nucleotide-binding</keyword>
<keyword evidence="4" id="KW-0648">Protein biosynthesis</keyword>
<reference evidence="4" key="1">
    <citation type="submission" date="2020-10" db="EMBL/GenBank/DDBJ databases">
        <authorList>
            <person name="Gilroy R."/>
        </authorList>
    </citation>
    <scope>NUCLEOTIDE SEQUENCE</scope>
    <source>
        <strain evidence="4">CHK183-6373</strain>
    </source>
</reference>
<dbReference type="NCBIfam" id="NF009381">
    <property type="entry name" value="PRK12740.1-5"/>
    <property type="match status" value="1"/>
</dbReference>
<dbReference type="InterPro" id="IPR009022">
    <property type="entry name" value="EFG_III"/>
</dbReference>
<dbReference type="Gene3D" id="3.40.50.300">
    <property type="entry name" value="P-loop containing nucleotide triphosphate hydrolases"/>
    <property type="match status" value="1"/>
</dbReference>
<dbReference type="InterPro" id="IPR035647">
    <property type="entry name" value="EFG_III/V"/>
</dbReference>
<name>A0A9D1PAL2_9FIRM</name>
<dbReference type="CDD" id="cd01434">
    <property type="entry name" value="EFG_mtEFG1_IV"/>
    <property type="match status" value="1"/>
</dbReference>
<dbReference type="AlphaFoldDB" id="A0A9D1PAL2"/>
<keyword evidence="2" id="KW-0342">GTP-binding</keyword>
<dbReference type="CDD" id="cd16262">
    <property type="entry name" value="EFG_III"/>
    <property type="match status" value="1"/>
</dbReference>
<dbReference type="PANTHER" id="PTHR43261">
    <property type="entry name" value="TRANSLATION ELONGATION FACTOR G-RELATED"/>
    <property type="match status" value="1"/>
</dbReference>
<dbReference type="PANTHER" id="PTHR43261:SF6">
    <property type="entry name" value="ELONGATION FACTOR G-LIKE PROTEIN"/>
    <property type="match status" value="1"/>
</dbReference>
<dbReference type="FunFam" id="3.30.230.10:FF:000003">
    <property type="entry name" value="Elongation factor G"/>
    <property type="match status" value="1"/>
</dbReference>
<dbReference type="InterPro" id="IPR053905">
    <property type="entry name" value="EF-G-like_DII"/>
</dbReference>
<dbReference type="InterPro" id="IPR000795">
    <property type="entry name" value="T_Tr_GTP-bd_dom"/>
</dbReference>
<dbReference type="Pfam" id="PF14492">
    <property type="entry name" value="EFG_III"/>
    <property type="match status" value="1"/>
</dbReference>
<dbReference type="Gene3D" id="3.30.230.10">
    <property type="match status" value="1"/>
</dbReference>
<gene>
    <name evidence="4" type="ORF">IAA64_14410</name>
</gene>
<sequence>MKDYCTKNIRNIAVVGHGGEGKTTLVEALLFATGTIDRQGRVEDGTTTTDFDPEETRRTISISAALAPLEWKDTKVNLIDVPGYFDFAGEMVGPLTVAEGAIITVGAVSGLNVGAEKAWEMCDKTKTSRMIVINQMDRENANFDKALASITEKYGSHVAPIEVPIMENGQFTGVVCILENKAFTGEGKTLKEIPIPASAASAVESAREAIMEAAAGADDELMEAYFENGELDDEQIMRGLRRGIVDGTVVPVVCCSSITRVGLAKLLDNLIDLMPSPEGRVAEGTNPKTGEAEERVCAVDQPFSAQVFKTLADPFVGKLSILKVMSGELTGDTQLYNVNAEKTEKAGTIYILRGKKQTTTPKLIAGDIGALAKLVSVNTGHTLADAANPIQYEMLHFPEPCISMAVYAKKSGEEDKVFSGLSRLMEEDPTIRVEKNVETTESLLSGLGEMHLEVITKKLSSKFGAECVLQDPKIPYRETIRKTLDCEGRHKKQTGGHGQFGHVVIEFSPNADGSDEVRFVDAIVGGVVPRNFIPAVEKGLRENVQKGVLAGYPMVGITAKLHFGSYHAVDSSEMAFKTATRLAFKKLIDASPVLLEPIYHVEVLVPDEYMGDIIGDMNKRRGRIIGMEQENGMQKVIAEVPQSEMFKYATDLRSMTQARGSFTMQFERYEEVPAADAKKIIESAKRDDDDEE</sequence>
<dbReference type="SUPFAM" id="SSF52540">
    <property type="entry name" value="P-loop containing nucleoside triphosphate hydrolases"/>
    <property type="match status" value="1"/>
</dbReference>
<dbReference type="GO" id="GO:0005525">
    <property type="term" value="F:GTP binding"/>
    <property type="evidence" value="ECO:0007669"/>
    <property type="project" value="UniProtKB-KW"/>
</dbReference>
<dbReference type="InterPro" id="IPR041095">
    <property type="entry name" value="EFG_II"/>
</dbReference>
<dbReference type="Gene3D" id="2.40.30.10">
    <property type="entry name" value="Translation factors"/>
    <property type="match status" value="1"/>
</dbReference>
<feature type="domain" description="Tr-type G" evidence="3">
    <location>
        <begin position="7"/>
        <end position="278"/>
    </location>
</feature>
<organism evidence="4 5">
    <name type="scientific">Candidatus Ornithocaccomicrobium faecavium</name>
    <dbReference type="NCBI Taxonomy" id="2840890"/>
    <lineage>
        <taxon>Bacteria</taxon>
        <taxon>Bacillati</taxon>
        <taxon>Bacillota</taxon>
        <taxon>Clostridia</taxon>
        <taxon>Candidatus Ornithocaccomicrobium</taxon>
    </lineage>
</organism>
<proteinExistence type="predicted"/>
<dbReference type="InterPro" id="IPR035649">
    <property type="entry name" value="EFG_V"/>
</dbReference>
<dbReference type="InterPro" id="IPR009000">
    <property type="entry name" value="Transl_B-barrel_sf"/>
</dbReference>
<dbReference type="SUPFAM" id="SSF50447">
    <property type="entry name" value="Translation proteins"/>
    <property type="match status" value="1"/>
</dbReference>
<dbReference type="PROSITE" id="PS51722">
    <property type="entry name" value="G_TR_2"/>
    <property type="match status" value="1"/>
</dbReference>
<evidence type="ECO:0000259" key="3">
    <source>
        <dbReference type="PROSITE" id="PS51722"/>
    </source>
</evidence>
<dbReference type="GO" id="GO:0003746">
    <property type="term" value="F:translation elongation factor activity"/>
    <property type="evidence" value="ECO:0007669"/>
    <property type="project" value="UniProtKB-KW"/>
</dbReference>
<dbReference type="FunFam" id="3.30.70.240:FF:000001">
    <property type="entry name" value="Elongation factor G"/>
    <property type="match status" value="1"/>
</dbReference>
<dbReference type="GO" id="GO:0003924">
    <property type="term" value="F:GTPase activity"/>
    <property type="evidence" value="ECO:0007669"/>
    <property type="project" value="InterPro"/>
</dbReference>
<dbReference type="InterPro" id="IPR047872">
    <property type="entry name" value="EFG_IV"/>
</dbReference>
<protein>
    <submittedName>
        <fullName evidence="4">Elongation factor G</fullName>
    </submittedName>
</protein>
<dbReference type="InterPro" id="IPR014721">
    <property type="entry name" value="Ribsml_uS5_D2-typ_fold_subgr"/>
</dbReference>
<dbReference type="Pfam" id="PF03764">
    <property type="entry name" value="EFG_IV"/>
    <property type="match status" value="1"/>
</dbReference>
<dbReference type="CDD" id="cd03713">
    <property type="entry name" value="EFG_mtEFG_C"/>
    <property type="match status" value="1"/>
</dbReference>
<reference evidence="4" key="2">
    <citation type="journal article" date="2021" name="PeerJ">
        <title>Extensive microbial diversity within the chicken gut microbiome revealed by metagenomics and culture.</title>
        <authorList>
            <person name="Gilroy R."/>
            <person name="Ravi A."/>
            <person name="Getino M."/>
            <person name="Pursley I."/>
            <person name="Horton D.L."/>
            <person name="Alikhan N.F."/>
            <person name="Baker D."/>
            <person name="Gharbi K."/>
            <person name="Hall N."/>
            <person name="Watson M."/>
            <person name="Adriaenssens E.M."/>
            <person name="Foster-Nyarko E."/>
            <person name="Jarju S."/>
            <person name="Secka A."/>
            <person name="Antonio M."/>
            <person name="Oren A."/>
            <person name="Chaudhuri R.R."/>
            <person name="La Ragione R."/>
            <person name="Hildebrand F."/>
            <person name="Pallen M.J."/>
        </authorList>
    </citation>
    <scope>NUCLEOTIDE SEQUENCE</scope>
    <source>
        <strain evidence="4">CHK183-6373</strain>
    </source>
</reference>
<dbReference type="InterPro" id="IPR020568">
    <property type="entry name" value="Ribosomal_Su5_D2-typ_SF"/>
</dbReference>
<dbReference type="Pfam" id="PF22042">
    <property type="entry name" value="EF-G_D2"/>
    <property type="match status" value="1"/>
</dbReference>
<dbReference type="InterPro" id="IPR005517">
    <property type="entry name" value="Transl_elong_EFG/EF2_IV"/>
</dbReference>
<evidence type="ECO:0000256" key="2">
    <source>
        <dbReference type="ARBA" id="ARBA00023134"/>
    </source>
</evidence>
<evidence type="ECO:0000256" key="1">
    <source>
        <dbReference type="ARBA" id="ARBA00022741"/>
    </source>
</evidence>
<comment type="caution">
    <text evidence="4">The sequence shown here is derived from an EMBL/GenBank/DDBJ whole genome shotgun (WGS) entry which is preliminary data.</text>
</comment>
<keyword evidence="4" id="KW-0251">Elongation factor</keyword>
<dbReference type="NCBIfam" id="TIGR00231">
    <property type="entry name" value="small_GTP"/>
    <property type="match status" value="1"/>
</dbReference>
<dbReference type="SUPFAM" id="SSF54211">
    <property type="entry name" value="Ribosomal protein S5 domain 2-like"/>
    <property type="match status" value="1"/>
</dbReference>
<dbReference type="CDD" id="cd04170">
    <property type="entry name" value="EF-G_bact"/>
    <property type="match status" value="1"/>
</dbReference>
<dbReference type="Pfam" id="PF00679">
    <property type="entry name" value="EFG_C"/>
    <property type="match status" value="1"/>
</dbReference>
<dbReference type="CDD" id="cd04088">
    <property type="entry name" value="EFG_mtEFG_II"/>
    <property type="match status" value="1"/>
</dbReference>
<dbReference type="Gene3D" id="3.30.70.870">
    <property type="entry name" value="Elongation Factor G (Translational Gtpase), domain 3"/>
    <property type="match status" value="1"/>
</dbReference>
<dbReference type="NCBIfam" id="NF009891">
    <property type="entry name" value="PRK13351.1-1"/>
    <property type="match status" value="1"/>
</dbReference>